<dbReference type="EMBL" id="CAJVQB010128279">
    <property type="protein sequence ID" value="CAG8853716.1"/>
    <property type="molecule type" value="Genomic_DNA"/>
</dbReference>
<accession>A0ABN7XFW5</accession>
<dbReference type="Proteomes" id="UP000789901">
    <property type="component" value="Unassembled WGS sequence"/>
</dbReference>
<organism evidence="1 2">
    <name type="scientific">Gigaspora margarita</name>
    <dbReference type="NCBI Taxonomy" id="4874"/>
    <lineage>
        <taxon>Eukaryota</taxon>
        <taxon>Fungi</taxon>
        <taxon>Fungi incertae sedis</taxon>
        <taxon>Mucoromycota</taxon>
        <taxon>Glomeromycotina</taxon>
        <taxon>Glomeromycetes</taxon>
        <taxon>Diversisporales</taxon>
        <taxon>Gigasporaceae</taxon>
        <taxon>Gigaspora</taxon>
    </lineage>
</organism>
<name>A0ABN7XFW5_GIGMA</name>
<proteinExistence type="predicted"/>
<reference evidence="1 2" key="1">
    <citation type="submission" date="2021-06" db="EMBL/GenBank/DDBJ databases">
        <authorList>
            <person name="Kallberg Y."/>
            <person name="Tangrot J."/>
            <person name="Rosling A."/>
        </authorList>
    </citation>
    <scope>NUCLEOTIDE SEQUENCE [LARGE SCALE GENOMIC DNA]</scope>
    <source>
        <strain evidence="1 2">120-4 pot B 10/14</strain>
    </source>
</reference>
<feature type="non-terminal residue" evidence="1">
    <location>
        <position position="1"/>
    </location>
</feature>
<sequence>DYHLTRNWTSGFLDNTLHLIKPKKAVGSLALTSTIDNEELKYFLSLKHQTSVAFKIYGTEPIPG</sequence>
<feature type="non-terminal residue" evidence="1">
    <location>
        <position position="64"/>
    </location>
</feature>
<keyword evidence="2" id="KW-1185">Reference proteome</keyword>
<evidence type="ECO:0000313" key="1">
    <source>
        <dbReference type="EMBL" id="CAG8853716.1"/>
    </source>
</evidence>
<evidence type="ECO:0000313" key="2">
    <source>
        <dbReference type="Proteomes" id="UP000789901"/>
    </source>
</evidence>
<comment type="caution">
    <text evidence="1">The sequence shown here is derived from an EMBL/GenBank/DDBJ whole genome shotgun (WGS) entry which is preliminary data.</text>
</comment>
<protein>
    <submittedName>
        <fullName evidence="1">17127_t:CDS:1</fullName>
    </submittedName>
</protein>
<gene>
    <name evidence="1" type="ORF">GMARGA_LOCUS42537</name>
</gene>